<proteinExistence type="predicted"/>
<dbReference type="EMBL" id="GBXM01065353">
    <property type="protein sequence ID" value="JAH43224.1"/>
    <property type="molecule type" value="Transcribed_RNA"/>
</dbReference>
<organism evidence="1">
    <name type="scientific">Anguilla anguilla</name>
    <name type="common">European freshwater eel</name>
    <name type="synonym">Muraena anguilla</name>
    <dbReference type="NCBI Taxonomy" id="7936"/>
    <lineage>
        <taxon>Eukaryota</taxon>
        <taxon>Metazoa</taxon>
        <taxon>Chordata</taxon>
        <taxon>Craniata</taxon>
        <taxon>Vertebrata</taxon>
        <taxon>Euteleostomi</taxon>
        <taxon>Actinopterygii</taxon>
        <taxon>Neopterygii</taxon>
        <taxon>Teleostei</taxon>
        <taxon>Anguilliformes</taxon>
        <taxon>Anguillidae</taxon>
        <taxon>Anguilla</taxon>
    </lineage>
</organism>
<dbReference type="EMBL" id="GBXM01108012">
    <property type="protein sequence ID" value="JAH00565.1"/>
    <property type="molecule type" value="Transcribed_RNA"/>
</dbReference>
<reference evidence="1" key="2">
    <citation type="journal article" date="2015" name="Fish Shellfish Immunol.">
        <title>Early steps in the European eel (Anguilla anguilla)-Vibrio vulnificus interaction in the gills: Role of the RtxA13 toxin.</title>
        <authorList>
            <person name="Callol A."/>
            <person name="Pajuelo D."/>
            <person name="Ebbesson L."/>
            <person name="Teles M."/>
            <person name="MacKenzie S."/>
            <person name="Amaro C."/>
        </authorList>
    </citation>
    <scope>NUCLEOTIDE SEQUENCE</scope>
</reference>
<dbReference type="EMBL" id="GBXM01078657">
    <property type="protein sequence ID" value="JAH29920.1"/>
    <property type="molecule type" value="Transcribed_RNA"/>
</dbReference>
<protein>
    <submittedName>
        <fullName evidence="1">Uncharacterized protein</fullName>
    </submittedName>
</protein>
<sequence>MRVETEVYQGWGQFHFEPVNSGNKQKSD</sequence>
<name>A0A0E9Q0Z6_ANGAN</name>
<evidence type="ECO:0000313" key="1">
    <source>
        <dbReference type="EMBL" id="JAH09778.1"/>
    </source>
</evidence>
<dbReference type="AlphaFoldDB" id="A0A0E9Q0Z6"/>
<dbReference type="EMBL" id="GBXM01098799">
    <property type="protein sequence ID" value="JAH09778.1"/>
    <property type="molecule type" value="Transcribed_RNA"/>
</dbReference>
<accession>A0A0E9Q0Z6</accession>
<reference evidence="1" key="1">
    <citation type="submission" date="2014-11" db="EMBL/GenBank/DDBJ databases">
        <authorList>
            <person name="Amaro Gonzalez C."/>
        </authorList>
    </citation>
    <scope>NUCLEOTIDE SEQUENCE</scope>
</reference>